<sequence length="129" mass="14989">MNQESLFGNQPSSKFLKVIKEHGEVYTNQKILKQNVEKHYNKVQEATKQNEFININLAKKIKDVCLILIEKFDTVSTEEKRYINATVNYFITSEDEEEDLFSPLGFDDDVEILNECLKLIGKESLIIDI</sequence>
<name>A0ABS2N4Y1_9BACI</name>
<evidence type="ECO:0000313" key="1">
    <source>
        <dbReference type="EMBL" id="MBM7572940.1"/>
    </source>
</evidence>
<dbReference type="Proteomes" id="UP001296943">
    <property type="component" value="Unassembled WGS sequence"/>
</dbReference>
<organism evidence="1 2">
    <name type="scientific">Aquibacillus albus</name>
    <dbReference type="NCBI Taxonomy" id="1168171"/>
    <lineage>
        <taxon>Bacteria</taxon>
        <taxon>Bacillati</taxon>
        <taxon>Bacillota</taxon>
        <taxon>Bacilli</taxon>
        <taxon>Bacillales</taxon>
        <taxon>Bacillaceae</taxon>
        <taxon>Aquibacillus</taxon>
    </lineage>
</organism>
<accession>A0ABS2N4Y1</accession>
<reference evidence="1 2" key="1">
    <citation type="submission" date="2021-01" db="EMBL/GenBank/DDBJ databases">
        <title>Genomic Encyclopedia of Type Strains, Phase IV (KMG-IV): sequencing the most valuable type-strain genomes for metagenomic binning, comparative biology and taxonomic classification.</title>
        <authorList>
            <person name="Goeker M."/>
        </authorList>
    </citation>
    <scope>NUCLEOTIDE SEQUENCE [LARGE SCALE GENOMIC DNA]</scope>
    <source>
        <strain evidence="1 2">DSM 23711</strain>
    </source>
</reference>
<keyword evidence="2" id="KW-1185">Reference proteome</keyword>
<proteinExistence type="predicted"/>
<gene>
    <name evidence="1" type="ORF">JOC48_003472</name>
</gene>
<dbReference type="EMBL" id="JAFBDR010000023">
    <property type="protein sequence ID" value="MBM7572940.1"/>
    <property type="molecule type" value="Genomic_DNA"/>
</dbReference>
<dbReference type="RefSeq" id="WP_204501613.1">
    <property type="nucleotide sequence ID" value="NZ_JAFBDR010000023.1"/>
</dbReference>
<comment type="caution">
    <text evidence="1">The sequence shown here is derived from an EMBL/GenBank/DDBJ whole genome shotgun (WGS) entry which is preliminary data.</text>
</comment>
<protein>
    <submittedName>
        <fullName evidence="1">Uncharacterized membrane protein YkvA (DUF1232 family)</fullName>
    </submittedName>
</protein>
<evidence type="ECO:0000313" key="2">
    <source>
        <dbReference type="Proteomes" id="UP001296943"/>
    </source>
</evidence>